<proteinExistence type="predicted"/>
<accession>K1PMK9</accession>
<feature type="compositionally biased region" description="Polar residues" evidence="1">
    <location>
        <begin position="57"/>
        <end position="70"/>
    </location>
</feature>
<dbReference type="EMBL" id="JH822143">
    <property type="protein sequence ID" value="EKC17705.1"/>
    <property type="molecule type" value="Genomic_DNA"/>
</dbReference>
<dbReference type="AlphaFoldDB" id="K1PMK9"/>
<sequence>MKHYFSINDTVPQDSESLKKDEIDKNMIERRRAMETVHQQLLIIETPFTQMRDVDPPNTSEESVADQSTSSKEKKLSMGRRFLKFFGLRNIA</sequence>
<evidence type="ECO:0000313" key="2">
    <source>
        <dbReference type="EMBL" id="EKC17705.1"/>
    </source>
</evidence>
<protein>
    <submittedName>
        <fullName evidence="2">Uncharacterized protein</fullName>
    </submittedName>
</protein>
<dbReference type="HOGENOM" id="CLU_2415409_0_0_1"/>
<dbReference type="InParanoid" id="K1PMK9"/>
<evidence type="ECO:0000256" key="1">
    <source>
        <dbReference type="SAM" id="MobiDB-lite"/>
    </source>
</evidence>
<feature type="region of interest" description="Disordered" evidence="1">
    <location>
        <begin position="50"/>
        <end position="75"/>
    </location>
</feature>
<gene>
    <name evidence="2" type="ORF">CGI_10000320</name>
</gene>
<reference evidence="2" key="1">
    <citation type="journal article" date="2012" name="Nature">
        <title>The oyster genome reveals stress adaptation and complexity of shell formation.</title>
        <authorList>
            <person name="Zhang G."/>
            <person name="Fang X."/>
            <person name="Guo X."/>
            <person name="Li L."/>
            <person name="Luo R."/>
            <person name="Xu F."/>
            <person name="Yang P."/>
            <person name="Zhang L."/>
            <person name="Wang X."/>
            <person name="Qi H."/>
            <person name="Xiong Z."/>
            <person name="Que H."/>
            <person name="Xie Y."/>
            <person name="Holland P.W."/>
            <person name="Paps J."/>
            <person name="Zhu Y."/>
            <person name="Wu F."/>
            <person name="Chen Y."/>
            <person name="Wang J."/>
            <person name="Peng C."/>
            <person name="Meng J."/>
            <person name="Yang L."/>
            <person name="Liu J."/>
            <person name="Wen B."/>
            <person name="Zhang N."/>
            <person name="Huang Z."/>
            <person name="Zhu Q."/>
            <person name="Feng Y."/>
            <person name="Mount A."/>
            <person name="Hedgecock D."/>
            <person name="Xu Z."/>
            <person name="Liu Y."/>
            <person name="Domazet-Loso T."/>
            <person name="Du Y."/>
            <person name="Sun X."/>
            <person name="Zhang S."/>
            <person name="Liu B."/>
            <person name="Cheng P."/>
            <person name="Jiang X."/>
            <person name="Li J."/>
            <person name="Fan D."/>
            <person name="Wang W."/>
            <person name="Fu W."/>
            <person name="Wang T."/>
            <person name="Wang B."/>
            <person name="Zhang J."/>
            <person name="Peng Z."/>
            <person name="Li Y."/>
            <person name="Li N."/>
            <person name="Wang J."/>
            <person name="Chen M."/>
            <person name="He Y."/>
            <person name="Tan F."/>
            <person name="Song X."/>
            <person name="Zheng Q."/>
            <person name="Huang R."/>
            <person name="Yang H."/>
            <person name="Du X."/>
            <person name="Chen L."/>
            <person name="Yang M."/>
            <person name="Gaffney P.M."/>
            <person name="Wang S."/>
            <person name="Luo L."/>
            <person name="She Z."/>
            <person name="Ming Y."/>
            <person name="Huang W."/>
            <person name="Zhang S."/>
            <person name="Huang B."/>
            <person name="Zhang Y."/>
            <person name="Qu T."/>
            <person name="Ni P."/>
            <person name="Miao G."/>
            <person name="Wang J."/>
            <person name="Wang Q."/>
            <person name="Steinberg C.E."/>
            <person name="Wang H."/>
            <person name="Li N."/>
            <person name="Qian L."/>
            <person name="Zhang G."/>
            <person name="Li Y."/>
            <person name="Yang H."/>
            <person name="Liu X."/>
            <person name="Wang J."/>
            <person name="Yin Y."/>
            <person name="Wang J."/>
        </authorList>
    </citation>
    <scope>NUCLEOTIDE SEQUENCE [LARGE SCALE GENOMIC DNA]</scope>
    <source>
        <strain evidence="2">05x7-T-G4-1.051#20</strain>
    </source>
</reference>
<name>K1PMK9_MAGGI</name>
<organism evidence="2">
    <name type="scientific">Magallana gigas</name>
    <name type="common">Pacific oyster</name>
    <name type="synonym">Crassostrea gigas</name>
    <dbReference type="NCBI Taxonomy" id="29159"/>
    <lineage>
        <taxon>Eukaryota</taxon>
        <taxon>Metazoa</taxon>
        <taxon>Spiralia</taxon>
        <taxon>Lophotrochozoa</taxon>
        <taxon>Mollusca</taxon>
        <taxon>Bivalvia</taxon>
        <taxon>Autobranchia</taxon>
        <taxon>Pteriomorphia</taxon>
        <taxon>Ostreida</taxon>
        <taxon>Ostreoidea</taxon>
        <taxon>Ostreidae</taxon>
        <taxon>Magallana</taxon>
    </lineage>
</organism>